<reference evidence="2" key="1">
    <citation type="journal article" date="2014" name="Nat. Genet.">
        <title>Genome of the human hookworm Necator americanus.</title>
        <authorList>
            <person name="Tang Y.T."/>
            <person name="Gao X."/>
            <person name="Rosa B.A."/>
            <person name="Abubucker S."/>
            <person name="Hallsworth-Pepin K."/>
            <person name="Martin J."/>
            <person name="Tyagi R."/>
            <person name="Heizer E."/>
            <person name="Zhang X."/>
            <person name="Bhonagiri-Palsikar V."/>
            <person name="Minx P."/>
            <person name="Warren W.C."/>
            <person name="Wang Q."/>
            <person name="Zhan B."/>
            <person name="Hotez P.J."/>
            <person name="Sternberg P.W."/>
            <person name="Dougall A."/>
            <person name="Gaze S.T."/>
            <person name="Mulvenna J."/>
            <person name="Sotillo J."/>
            <person name="Ranganathan S."/>
            <person name="Rabelo E.M."/>
            <person name="Wilson R.K."/>
            <person name="Felgner P.L."/>
            <person name="Bethony J."/>
            <person name="Hawdon J.M."/>
            <person name="Gasser R.B."/>
            <person name="Loukas A."/>
            <person name="Mitreva M."/>
        </authorList>
    </citation>
    <scope>NUCLEOTIDE SEQUENCE [LARGE SCALE GENOMIC DNA]</scope>
</reference>
<dbReference type="EMBL" id="KI657608">
    <property type="protein sequence ID" value="ETN86069.1"/>
    <property type="molecule type" value="Genomic_DNA"/>
</dbReference>
<gene>
    <name evidence="1" type="ORF">NECAME_16495</name>
</gene>
<sequence length="108" mass="12311">MHNIIEERPTLDRTVEKRSGIVKMETTAKKYSPQQNDRLLMPSFNHNDIIFPVDGPLGRCGPSLRSTLECPLSDPDWPRCSAQQMVLRDQRHWLTKLCALVPEQGNGV</sequence>
<protein>
    <submittedName>
        <fullName evidence="1">Uncharacterized protein</fullName>
    </submittedName>
</protein>
<dbReference type="Proteomes" id="UP000053676">
    <property type="component" value="Unassembled WGS sequence"/>
</dbReference>
<proteinExistence type="predicted"/>
<dbReference type="KEGG" id="nai:NECAME_16495"/>
<keyword evidence="2" id="KW-1185">Reference proteome</keyword>
<accession>W2TWL8</accession>
<name>W2TWL8_NECAM</name>
<dbReference type="OrthoDB" id="392925at2759"/>
<dbReference type="AlphaFoldDB" id="W2TWL8"/>
<organism evidence="1 2">
    <name type="scientific">Necator americanus</name>
    <name type="common">Human hookworm</name>
    <dbReference type="NCBI Taxonomy" id="51031"/>
    <lineage>
        <taxon>Eukaryota</taxon>
        <taxon>Metazoa</taxon>
        <taxon>Ecdysozoa</taxon>
        <taxon>Nematoda</taxon>
        <taxon>Chromadorea</taxon>
        <taxon>Rhabditida</taxon>
        <taxon>Rhabditina</taxon>
        <taxon>Rhabditomorpha</taxon>
        <taxon>Strongyloidea</taxon>
        <taxon>Ancylostomatidae</taxon>
        <taxon>Bunostominae</taxon>
        <taxon>Necator</taxon>
    </lineage>
</organism>
<evidence type="ECO:0000313" key="1">
    <source>
        <dbReference type="EMBL" id="ETN86069.1"/>
    </source>
</evidence>
<evidence type="ECO:0000313" key="2">
    <source>
        <dbReference type="Proteomes" id="UP000053676"/>
    </source>
</evidence>